<dbReference type="GO" id="GO:0017089">
    <property type="term" value="F:glycolipid transfer activity"/>
    <property type="evidence" value="ECO:0007669"/>
    <property type="project" value="TreeGrafter"/>
</dbReference>
<keyword evidence="5" id="KW-0472">Membrane</keyword>
<keyword evidence="8" id="KW-1185">Reference proteome</keyword>
<dbReference type="InterPro" id="IPR052363">
    <property type="entry name" value="LPS_export_LptC"/>
</dbReference>
<dbReference type="PANTHER" id="PTHR37481">
    <property type="entry name" value="LIPOPOLYSACCHARIDE EXPORT SYSTEM PROTEIN LPTC"/>
    <property type="match status" value="1"/>
</dbReference>
<dbReference type="PATRIC" id="fig|206506.3.peg.2260"/>
<dbReference type="InterPro" id="IPR026265">
    <property type="entry name" value="LptC"/>
</dbReference>
<dbReference type="EMBL" id="LBNE01000006">
    <property type="protein sequence ID" value="KKO71628.1"/>
    <property type="molecule type" value="Genomic_DNA"/>
</dbReference>
<comment type="caution">
    <text evidence="7">The sequence shown here is derived from an EMBL/GenBank/DDBJ whole genome shotgun (WGS) entry which is preliminary data.</text>
</comment>
<evidence type="ECO:0000256" key="6">
    <source>
        <dbReference type="SAM" id="MobiDB-lite"/>
    </source>
</evidence>
<name>A0A171KRW1_9BURK</name>
<keyword evidence="4" id="KW-1133">Transmembrane helix</keyword>
<evidence type="ECO:0008006" key="9">
    <source>
        <dbReference type="Google" id="ProtNLM"/>
    </source>
</evidence>
<dbReference type="NCBIfam" id="TIGR04409">
    <property type="entry name" value="LptC_YrbK"/>
    <property type="match status" value="1"/>
</dbReference>
<dbReference type="GO" id="GO:0015221">
    <property type="term" value="F:lipopolysaccharide transmembrane transporter activity"/>
    <property type="evidence" value="ECO:0007669"/>
    <property type="project" value="InterPro"/>
</dbReference>
<keyword evidence="3" id="KW-0812">Transmembrane</keyword>
<reference evidence="7 8" key="1">
    <citation type="submission" date="2015-04" db="EMBL/GenBank/DDBJ databases">
        <title>Genome sequence of Kerstersia gyiorum CG1.</title>
        <authorList>
            <person name="Greninger A.L."/>
            <person name="Kozyreva V."/>
            <person name="Chaturvedi V."/>
        </authorList>
    </citation>
    <scope>NUCLEOTIDE SEQUENCE [LARGE SCALE GENOMIC DNA]</scope>
    <source>
        <strain evidence="7 8">CG1</strain>
    </source>
</reference>
<evidence type="ECO:0000256" key="4">
    <source>
        <dbReference type="ARBA" id="ARBA00022989"/>
    </source>
</evidence>
<keyword evidence="1" id="KW-1003">Cell membrane</keyword>
<accession>A0A171KRW1</accession>
<dbReference type="STRING" id="206506.AAV32_10580"/>
<dbReference type="Pfam" id="PF06835">
    <property type="entry name" value="LptC"/>
    <property type="match status" value="1"/>
</dbReference>
<evidence type="ECO:0000256" key="3">
    <source>
        <dbReference type="ARBA" id="ARBA00022692"/>
    </source>
</evidence>
<protein>
    <recommendedName>
        <fullName evidence="9">Lipopolysaccharide export system protein LptC</fullName>
    </recommendedName>
</protein>
<evidence type="ECO:0000256" key="2">
    <source>
        <dbReference type="ARBA" id="ARBA00022519"/>
    </source>
</evidence>
<dbReference type="InterPro" id="IPR010664">
    <property type="entry name" value="LipoPS_assembly_LptC-rel"/>
</dbReference>
<dbReference type="GO" id="GO:0005886">
    <property type="term" value="C:plasma membrane"/>
    <property type="evidence" value="ECO:0007669"/>
    <property type="project" value="InterPro"/>
</dbReference>
<feature type="compositionally biased region" description="Polar residues" evidence="6">
    <location>
        <begin position="171"/>
        <end position="185"/>
    </location>
</feature>
<dbReference type="OrthoDB" id="5298112at2"/>
<evidence type="ECO:0000256" key="5">
    <source>
        <dbReference type="ARBA" id="ARBA00023136"/>
    </source>
</evidence>
<evidence type="ECO:0000313" key="7">
    <source>
        <dbReference type="EMBL" id="KKO71628.1"/>
    </source>
</evidence>
<evidence type="ECO:0000313" key="8">
    <source>
        <dbReference type="Proteomes" id="UP000078084"/>
    </source>
</evidence>
<sequence>MRDRMPSLTALILLLALVAGTWWAADYAQRSIPIDPPPRMTHEPDAWAEEFALMQTSPDGRPTSRLEGRRMEHFPDDDSYAVDAPRAISQQAANPVTIGTANTGILDQDGKRITLQGQARLLRKADADRPELEVRSEEIIILPDDDLAYTDQPATVTHGKSRMQGTGMRYDNSTRQLKVQSSTQVHIDGESQPALRSPSSRQP</sequence>
<dbReference type="AlphaFoldDB" id="A0A171KRW1"/>
<gene>
    <name evidence="7" type="ORF">AAV32_10580</name>
</gene>
<organism evidence="7 8">
    <name type="scientific">Kerstersia gyiorum</name>
    <dbReference type="NCBI Taxonomy" id="206506"/>
    <lineage>
        <taxon>Bacteria</taxon>
        <taxon>Pseudomonadati</taxon>
        <taxon>Pseudomonadota</taxon>
        <taxon>Betaproteobacteria</taxon>
        <taxon>Burkholderiales</taxon>
        <taxon>Alcaligenaceae</taxon>
        <taxon>Kerstersia</taxon>
    </lineage>
</organism>
<dbReference type="GO" id="GO:0030288">
    <property type="term" value="C:outer membrane-bounded periplasmic space"/>
    <property type="evidence" value="ECO:0007669"/>
    <property type="project" value="TreeGrafter"/>
</dbReference>
<feature type="region of interest" description="Disordered" evidence="6">
    <location>
        <begin position="156"/>
        <end position="203"/>
    </location>
</feature>
<evidence type="ECO:0000256" key="1">
    <source>
        <dbReference type="ARBA" id="ARBA00022475"/>
    </source>
</evidence>
<proteinExistence type="predicted"/>
<dbReference type="PANTHER" id="PTHR37481:SF1">
    <property type="entry name" value="LIPOPOLYSACCHARIDE EXPORT SYSTEM PROTEIN LPTC"/>
    <property type="match status" value="1"/>
</dbReference>
<dbReference type="Gene3D" id="2.60.450.10">
    <property type="entry name" value="Lipopolysaccharide (LPS) transport protein A like domain"/>
    <property type="match status" value="1"/>
</dbReference>
<dbReference type="Proteomes" id="UP000078084">
    <property type="component" value="Unassembled WGS sequence"/>
</dbReference>
<keyword evidence="2" id="KW-0997">Cell inner membrane</keyword>